<dbReference type="GO" id="GO:0010494">
    <property type="term" value="C:cytoplasmic stress granule"/>
    <property type="evidence" value="ECO:0007669"/>
    <property type="project" value="TreeGrafter"/>
</dbReference>
<dbReference type="Pfam" id="PF06741">
    <property type="entry name" value="LsmAD"/>
    <property type="match status" value="1"/>
</dbReference>
<dbReference type="Pfam" id="PF14438">
    <property type="entry name" value="SM-ATX"/>
    <property type="match status" value="1"/>
</dbReference>
<feature type="region of interest" description="Disordered" evidence="2">
    <location>
        <begin position="549"/>
        <end position="575"/>
    </location>
</feature>
<feature type="region of interest" description="Disordered" evidence="2">
    <location>
        <begin position="479"/>
        <end position="505"/>
    </location>
</feature>
<feature type="region of interest" description="Disordered" evidence="2">
    <location>
        <begin position="587"/>
        <end position="732"/>
    </location>
</feature>
<feature type="compositionally biased region" description="Low complexity" evidence="2">
    <location>
        <begin position="590"/>
        <end position="617"/>
    </location>
</feature>
<protein>
    <submittedName>
        <fullName evidence="4">Putative thyroid hormone receptor-associated protein complex subunit</fullName>
    </submittedName>
</protein>
<feature type="compositionally biased region" description="Polar residues" evidence="2">
    <location>
        <begin position="276"/>
        <end position="296"/>
    </location>
</feature>
<feature type="compositionally biased region" description="Low complexity" evidence="2">
    <location>
        <begin position="549"/>
        <end position="563"/>
    </location>
</feature>
<feature type="compositionally biased region" description="Low complexity" evidence="2">
    <location>
        <begin position="846"/>
        <end position="859"/>
    </location>
</feature>
<sequence length="920" mass="99568">MHKNRKNRTGPARQTRSRTVNTDGVYNNAHFMHATTTHVGNTVQVQTLSGVKWEGVFRTFSSKFELVLEMAHRLDPDQGSDAEISVDTVVDKIIFRHSDIVSVVAKDVDLDYATRDTFQTDTAISKFNGQPARCEDKKLEPWDGSGAVNGDTIECSLDLDQSANGWDVNDMFRKNETVYGVQSTFDQSLTGYTLQLQRKDTQDYRDAEAKAAEIANEIESHPSHKTRADLENGDEEDIFAAVTRPTDNNSPSSNNNNSREGNNNHTRRGMRHERTSPTSSNDQTANNISDGASGNSEKYVPPAKRKTATKIVRSTPPPVASTSPALPNVQINKNSSYTVNVPPTNLQNNSGVSPPTSAIVSGVVVSGPPPQQQMPGTPVNMPGAVPQGYMQHAPPPFTLLHSQPPPQMPVKLNGDASNGKPLPQRTPRGNFAGQPPQNFTEPPPTMGAPILGKPPIHVPPPHMAQPVAGPVVQQISISGLPPGASPAQAQPVMQPNNQPQPEPQANQVTGVPIAVISAEQHITGPPATGMIVVGVPPQQALVPIAVVQQPPQPPANLQNVPQNMPTNRRPPRDEQVQDFRKFQQDFKLGSSQNQHSPPQQSNNHQSQNRYENSTTPNQQPPIPITSTVAVQNDIPPSTKPNQQQQTSSSPDQQSSSSNQSSSTESVDKLSTSLKKSTLNPNAKEFVFNPSAKPFTPRSPSTPNPSRPHTPQTPGPTLAQQGTSITSYHGGHLAGPPLPTMVLPYVMPSQPAHYQTSPTQHGHAGQPNRFRKVQLAASQMQVAAATGQPLLAPAPLQQFMPYHPQGPHPQHLQAQPYHHQMVGMRMIHHESPPQHQLQYLAPPPQSTTPSPGQPGQYHPGGPQPSPAPPQGPQGFPIMCPLLPGPPPHVMPQYLHSQGPPHQPHHIQLLLQSHPASQHHAQ</sequence>
<evidence type="ECO:0000256" key="2">
    <source>
        <dbReference type="SAM" id="MobiDB-lite"/>
    </source>
</evidence>
<feature type="compositionally biased region" description="Pro residues" evidence="2">
    <location>
        <begin position="699"/>
        <end position="713"/>
    </location>
</feature>
<keyword evidence="4" id="KW-0675">Receptor</keyword>
<comment type="similarity">
    <text evidence="1">Belongs to the ataxin-2 family.</text>
</comment>
<dbReference type="InterPro" id="IPR009604">
    <property type="entry name" value="LsmAD_domain"/>
</dbReference>
<dbReference type="EMBL" id="GIIL01003556">
    <property type="protein sequence ID" value="NOV47282.1"/>
    <property type="molecule type" value="Transcribed_RNA"/>
</dbReference>
<dbReference type="InterPro" id="IPR025852">
    <property type="entry name" value="SM_dom_ATX"/>
</dbReference>
<dbReference type="GO" id="GO:0003729">
    <property type="term" value="F:mRNA binding"/>
    <property type="evidence" value="ECO:0007669"/>
    <property type="project" value="TreeGrafter"/>
</dbReference>
<feature type="compositionally biased region" description="Polar residues" evidence="2">
    <location>
        <begin position="668"/>
        <end position="680"/>
    </location>
</feature>
<evidence type="ECO:0000259" key="3">
    <source>
        <dbReference type="SMART" id="SM01272"/>
    </source>
</evidence>
<feature type="compositionally biased region" description="Low complexity" evidence="2">
    <location>
        <begin position="635"/>
        <end position="664"/>
    </location>
</feature>
<dbReference type="Pfam" id="PF07145">
    <property type="entry name" value="PAM2"/>
    <property type="match status" value="1"/>
</dbReference>
<evidence type="ECO:0000313" key="4">
    <source>
        <dbReference type="EMBL" id="NOV47282.1"/>
    </source>
</evidence>
<accession>A0A6M2DM15</accession>
<feature type="region of interest" description="Disordered" evidence="2">
    <location>
        <begin position="1"/>
        <end position="21"/>
    </location>
</feature>
<reference evidence="4" key="1">
    <citation type="submission" date="2020-03" db="EMBL/GenBank/DDBJ databases">
        <title>Transcriptomic Profiling of the Digestive Tract of the Rat Flea, Xenopsylla cheopis, Following Blood Feeding and Infection with Yersinia pestis.</title>
        <authorList>
            <person name="Bland D.M."/>
            <person name="Martens C.A."/>
            <person name="Virtaneva K."/>
            <person name="Kanakabandi K."/>
            <person name="Long D."/>
            <person name="Rosenke R."/>
            <person name="Saturday G.A."/>
            <person name="Hoyt F.H."/>
            <person name="Bruno D.P."/>
            <person name="Ribeiro J.M.C."/>
            <person name="Hinnebusch J."/>
        </authorList>
    </citation>
    <scope>NUCLEOTIDE SEQUENCE</scope>
</reference>
<dbReference type="PANTHER" id="PTHR12854:SF7">
    <property type="entry name" value="ATAXIN-2 HOMOLOG"/>
    <property type="match status" value="1"/>
</dbReference>
<dbReference type="AlphaFoldDB" id="A0A6M2DM15"/>
<proteinExistence type="inferred from homology"/>
<feature type="region of interest" description="Disordered" evidence="2">
    <location>
        <begin position="415"/>
        <end position="440"/>
    </location>
</feature>
<dbReference type="InterPro" id="IPR009818">
    <property type="entry name" value="PAM2_motif"/>
</dbReference>
<organism evidence="4">
    <name type="scientific">Xenopsylla cheopis</name>
    <name type="common">Oriental rat flea</name>
    <name type="synonym">Pulex cheopis</name>
    <dbReference type="NCBI Taxonomy" id="163159"/>
    <lineage>
        <taxon>Eukaryota</taxon>
        <taxon>Metazoa</taxon>
        <taxon>Ecdysozoa</taxon>
        <taxon>Arthropoda</taxon>
        <taxon>Hexapoda</taxon>
        <taxon>Insecta</taxon>
        <taxon>Pterygota</taxon>
        <taxon>Neoptera</taxon>
        <taxon>Endopterygota</taxon>
        <taxon>Siphonaptera</taxon>
        <taxon>Pulicidae</taxon>
        <taxon>Xenopsyllinae</taxon>
        <taxon>Xenopsylla</taxon>
    </lineage>
</organism>
<feature type="compositionally biased region" description="Low complexity" evidence="2">
    <location>
        <begin position="871"/>
        <end position="880"/>
    </location>
</feature>
<dbReference type="PANTHER" id="PTHR12854">
    <property type="entry name" value="ATAXIN 2-RELATED"/>
    <property type="match status" value="1"/>
</dbReference>
<dbReference type="SMART" id="SM01272">
    <property type="entry name" value="LsmAD"/>
    <property type="match status" value="1"/>
</dbReference>
<name>A0A6M2DM15_XENCH</name>
<feature type="region of interest" description="Disordered" evidence="2">
    <location>
        <begin position="242"/>
        <end position="330"/>
    </location>
</feature>
<dbReference type="InterPro" id="IPR045117">
    <property type="entry name" value="ATXN2-like"/>
</dbReference>
<evidence type="ECO:0000256" key="1">
    <source>
        <dbReference type="ARBA" id="ARBA00007503"/>
    </source>
</evidence>
<feature type="compositionally biased region" description="Low complexity" evidence="2">
    <location>
        <begin position="248"/>
        <end position="264"/>
    </location>
</feature>
<feature type="domain" description="LsmAD" evidence="3">
    <location>
        <begin position="179"/>
        <end position="245"/>
    </location>
</feature>
<feature type="compositionally biased region" description="Polar residues" evidence="2">
    <location>
        <begin position="717"/>
        <end position="726"/>
    </location>
</feature>
<feature type="compositionally biased region" description="Low complexity" evidence="2">
    <location>
        <begin position="486"/>
        <end position="505"/>
    </location>
</feature>
<dbReference type="GO" id="GO:0034063">
    <property type="term" value="P:stress granule assembly"/>
    <property type="evidence" value="ECO:0007669"/>
    <property type="project" value="TreeGrafter"/>
</dbReference>
<feature type="region of interest" description="Disordered" evidence="2">
    <location>
        <begin position="834"/>
        <end position="881"/>
    </location>
</feature>
<feature type="compositionally biased region" description="Polar residues" evidence="2">
    <location>
        <begin position="12"/>
        <end position="21"/>
    </location>
</feature>
<feature type="compositionally biased region" description="Pro residues" evidence="2">
    <location>
        <begin position="860"/>
        <end position="870"/>
    </location>
</feature>